<dbReference type="STRING" id="75743.A0A401QGD0"/>
<evidence type="ECO:0000256" key="1">
    <source>
        <dbReference type="ARBA" id="ARBA00004167"/>
    </source>
</evidence>
<dbReference type="CDD" id="cd11304">
    <property type="entry name" value="Cadherin_repeat"/>
    <property type="match status" value="1"/>
</dbReference>
<dbReference type="EMBL" id="BFAA01076758">
    <property type="protein sequence ID" value="GCB84478.1"/>
    <property type="molecule type" value="Genomic_DNA"/>
</dbReference>
<evidence type="ECO:0000259" key="7">
    <source>
        <dbReference type="PROSITE" id="PS50268"/>
    </source>
</evidence>
<dbReference type="PANTHER" id="PTHR24028">
    <property type="entry name" value="CADHERIN-87A"/>
    <property type="match status" value="1"/>
</dbReference>
<keyword evidence="2" id="KW-0812">Transmembrane</keyword>
<name>A0A401QGD0_SCYTO</name>
<evidence type="ECO:0000256" key="3">
    <source>
        <dbReference type="ARBA" id="ARBA00022989"/>
    </source>
</evidence>
<keyword evidence="6" id="KW-0106">Calcium</keyword>
<keyword evidence="5" id="KW-0325">Glycoprotein</keyword>
<dbReference type="GO" id="GO:0005886">
    <property type="term" value="C:plasma membrane"/>
    <property type="evidence" value="ECO:0007669"/>
    <property type="project" value="TreeGrafter"/>
</dbReference>
<evidence type="ECO:0000256" key="2">
    <source>
        <dbReference type="ARBA" id="ARBA00022692"/>
    </source>
</evidence>
<evidence type="ECO:0000256" key="4">
    <source>
        <dbReference type="ARBA" id="ARBA00023136"/>
    </source>
</evidence>
<dbReference type="AlphaFoldDB" id="A0A401QGD0"/>
<evidence type="ECO:0000313" key="8">
    <source>
        <dbReference type="EMBL" id="GCB84478.1"/>
    </source>
</evidence>
<dbReference type="PANTHER" id="PTHR24028:SF328">
    <property type="entry name" value="CADHERIN-3"/>
    <property type="match status" value="1"/>
</dbReference>
<feature type="domain" description="Cadherin" evidence="7">
    <location>
        <begin position="20"/>
        <end position="89"/>
    </location>
</feature>
<dbReference type="Gene3D" id="2.60.40.60">
    <property type="entry name" value="Cadherins"/>
    <property type="match status" value="1"/>
</dbReference>
<evidence type="ECO:0000256" key="5">
    <source>
        <dbReference type="ARBA" id="ARBA00023180"/>
    </source>
</evidence>
<keyword evidence="9" id="KW-1185">Reference proteome</keyword>
<dbReference type="Proteomes" id="UP000288216">
    <property type="component" value="Unassembled WGS sequence"/>
</dbReference>
<sequence>VVEKVRILVTDANDESPEFMNTPYTINVPENTPSGGSIFKVYAVDKDNGAGGSVTYFLQKGRAPIQIVEILRDSSAKAVDTQARMTAWYGSQILKYVHQVKGPTKLSRAT</sequence>
<accession>A0A401QGD0</accession>
<dbReference type="PROSITE" id="PS50268">
    <property type="entry name" value="CADHERIN_2"/>
    <property type="match status" value="1"/>
</dbReference>
<comment type="caution">
    <text evidence="8">The sequence shown here is derived from an EMBL/GenBank/DDBJ whole genome shotgun (WGS) entry which is preliminary data.</text>
</comment>
<comment type="subcellular location">
    <subcellularLocation>
        <location evidence="1">Membrane</location>
        <topology evidence="1">Single-pass membrane protein</topology>
    </subcellularLocation>
</comment>
<keyword evidence="3" id="KW-1133">Transmembrane helix</keyword>
<dbReference type="GO" id="GO:0007156">
    <property type="term" value="P:homophilic cell adhesion via plasma membrane adhesion molecules"/>
    <property type="evidence" value="ECO:0007669"/>
    <property type="project" value="InterPro"/>
</dbReference>
<keyword evidence="4" id="KW-0472">Membrane</keyword>
<dbReference type="InterPro" id="IPR015919">
    <property type="entry name" value="Cadherin-like_sf"/>
</dbReference>
<dbReference type="SUPFAM" id="SSF49313">
    <property type="entry name" value="Cadherin-like"/>
    <property type="match status" value="1"/>
</dbReference>
<evidence type="ECO:0000256" key="6">
    <source>
        <dbReference type="PROSITE-ProRule" id="PRU00043"/>
    </source>
</evidence>
<proteinExistence type="predicted"/>
<gene>
    <name evidence="8" type="ORF">scyTo_0025214</name>
</gene>
<reference evidence="8 9" key="1">
    <citation type="journal article" date="2018" name="Nat. Ecol. Evol.">
        <title>Shark genomes provide insights into elasmobranch evolution and the origin of vertebrates.</title>
        <authorList>
            <person name="Hara Y"/>
            <person name="Yamaguchi K"/>
            <person name="Onimaru K"/>
            <person name="Kadota M"/>
            <person name="Koyanagi M"/>
            <person name="Keeley SD"/>
            <person name="Tatsumi K"/>
            <person name="Tanaka K"/>
            <person name="Motone F"/>
            <person name="Kageyama Y"/>
            <person name="Nozu R"/>
            <person name="Adachi N"/>
            <person name="Nishimura O"/>
            <person name="Nakagawa R"/>
            <person name="Tanegashima C"/>
            <person name="Kiyatake I"/>
            <person name="Matsumoto R"/>
            <person name="Murakumo K"/>
            <person name="Nishida K"/>
            <person name="Terakita A"/>
            <person name="Kuratani S"/>
            <person name="Sato K"/>
            <person name="Hyodo S Kuraku.S."/>
        </authorList>
    </citation>
    <scope>NUCLEOTIDE SEQUENCE [LARGE SCALE GENOMIC DNA]</scope>
</reference>
<dbReference type="GO" id="GO:0005509">
    <property type="term" value="F:calcium ion binding"/>
    <property type="evidence" value="ECO:0007669"/>
    <property type="project" value="UniProtKB-UniRule"/>
</dbReference>
<feature type="non-terminal residue" evidence="8">
    <location>
        <position position="1"/>
    </location>
</feature>
<dbReference type="InterPro" id="IPR050174">
    <property type="entry name" value="Protocadherin/Cadherin-CA"/>
</dbReference>
<dbReference type="InterPro" id="IPR002126">
    <property type="entry name" value="Cadherin-like_dom"/>
</dbReference>
<organism evidence="8 9">
    <name type="scientific">Scyliorhinus torazame</name>
    <name type="common">Cloudy catshark</name>
    <name type="synonym">Catulus torazame</name>
    <dbReference type="NCBI Taxonomy" id="75743"/>
    <lineage>
        <taxon>Eukaryota</taxon>
        <taxon>Metazoa</taxon>
        <taxon>Chordata</taxon>
        <taxon>Craniata</taxon>
        <taxon>Vertebrata</taxon>
        <taxon>Chondrichthyes</taxon>
        <taxon>Elasmobranchii</taxon>
        <taxon>Galeomorphii</taxon>
        <taxon>Galeoidea</taxon>
        <taxon>Carcharhiniformes</taxon>
        <taxon>Scyliorhinidae</taxon>
        <taxon>Scyliorhinus</taxon>
    </lineage>
</organism>
<evidence type="ECO:0000313" key="9">
    <source>
        <dbReference type="Proteomes" id="UP000288216"/>
    </source>
</evidence>
<protein>
    <recommendedName>
        <fullName evidence="7">Cadherin domain-containing protein</fullName>
    </recommendedName>
</protein>
<dbReference type="OrthoDB" id="6510378at2759"/>